<keyword evidence="1" id="KW-0862">Zinc</keyword>
<reference evidence="3 4" key="1">
    <citation type="journal article" date="2016" name="Genome Announc.">
        <title>Draft Genome Sequence of the Anaerobic Ammonium-Oxidizing Bacterium 'Candidatus Brocadia sp. 40'.</title>
        <authorList>
            <person name="Ali M."/>
            <person name="Haroon M.F."/>
            <person name="Narita Y."/>
            <person name="Zhang L."/>
            <person name="Rangel Shaw D."/>
            <person name="Okabe S."/>
            <person name="Saikaly P.E."/>
        </authorList>
    </citation>
    <scope>NUCLEOTIDE SEQUENCE [LARGE SCALE GENOMIC DNA]</scope>
    <source>
        <strain evidence="3 4">40</strain>
    </source>
</reference>
<evidence type="ECO:0000313" key="3">
    <source>
        <dbReference type="EMBL" id="OQD46451.1"/>
    </source>
</evidence>
<proteinExistence type="predicted"/>
<dbReference type="EMBL" id="MJUW02000034">
    <property type="protein sequence ID" value="OQD46451.1"/>
    <property type="molecule type" value="Genomic_DNA"/>
</dbReference>
<organism evidence="3 4">
    <name type="scientific">Candidatus Brocadia sapporoensis</name>
    <dbReference type="NCBI Taxonomy" id="392547"/>
    <lineage>
        <taxon>Bacteria</taxon>
        <taxon>Pseudomonadati</taxon>
        <taxon>Planctomycetota</taxon>
        <taxon>Candidatus Brocadiia</taxon>
        <taxon>Candidatus Brocadiales</taxon>
        <taxon>Candidatus Brocadiaceae</taxon>
        <taxon>Candidatus Brocadia</taxon>
    </lineage>
</organism>
<comment type="caution">
    <text evidence="3">The sequence shown here is derived from an EMBL/GenBank/DDBJ whole genome shotgun (WGS) entry which is preliminary data.</text>
</comment>
<sequence length="187" mass="21500">MSASFLDTITAEYIRSISNNRVYSRGLSYRRNGRVHNLSYNNGELAAEVVGSETAPYSVFIFSDEEEIYEMDCECLYASDGEICKHVVAALLEWIEQRDKEKRYKPLSLRQKTLFNTDNIFTRFLPFSSYEPGPANILSEIFSDFDHFNIKVDLLDGGPRLEIKLISHHGGDETVFHISTKKKSKHF</sequence>
<name>A0A1V6M209_9BACT</name>
<dbReference type="Proteomes" id="UP000242219">
    <property type="component" value="Unassembled WGS sequence"/>
</dbReference>
<dbReference type="AlphaFoldDB" id="A0A1V6M209"/>
<evidence type="ECO:0000313" key="4">
    <source>
        <dbReference type="Proteomes" id="UP000242219"/>
    </source>
</evidence>
<accession>A0A1V6M209</accession>
<evidence type="ECO:0000256" key="1">
    <source>
        <dbReference type="PROSITE-ProRule" id="PRU00325"/>
    </source>
</evidence>
<feature type="domain" description="SWIM-type" evidence="2">
    <location>
        <begin position="57"/>
        <end position="95"/>
    </location>
</feature>
<keyword evidence="1" id="KW-0863">Zinc-finger</keyword>
<dbReference type="Pfam" id="PF04434">
    <property type="entry name" value="SWIM"/>
    <property type="match status" value="1"/>
</dbReference>
<evidence type="ECO:0000259" key="2">
    <source>
        <dbReference type="PROSITE" id="PS50966"/>
    </source>
</evidence>
<gene>
    <name evidence="3" type="ORF">BIY37_03090</name>
</gene>
<dbReference type="RefSeq" id="WP_070066372.1">
    <property type="nucleotide sequence ID" value="NZ_MJUW02000034.1"/>
</dbReference>
<keyword evidence="1" id="KW-0479">Metal-binding</keyword>
<keyword evidence="4" id="KW-1185">Reference proteome</keyword>
<dbReference type="PROSITE" id="PS50966">
    <property type="entry name" value="ZF_SWIM"/>
    <property type="match status" value="1"/>
</dbReference>
<dbReference type="InterPro" id="IPR007527">
    <property type="entry name" value="Znf_SWIM"/>
</dbReference>
<dbReference type="GO" id="GO:0008270">
    <property type="term" value="F:zinc ion binding"/>
    <property type="evidence" value="ECO:0007669"/>
    <property type="project" value="UniProtKB-KW"/>
</dbReference>
<protein>
    <recommendedName>
        <fullName evidence="2">SWIM-type domain-containing protein</fullName>
    </recommendedName>
</protein>